<keyword evidence="8" id="KW-0614">Plasmid</keyword>
<dbReference type="PANTHER" id="PTHR11434:SF16">
    <property type="entry name" value="NADH-UBIQUINONE OXIDOREDUCTASE CHAIN 4L"/>
    <property type="match status" value="1"/>
</dbReference>
<evidence type="ECO:0000256" key="1">
    <source>
        <dbReference type="ARBA" id="ARBA00004141"/>
    </source>
</evidence>
<dbReference type="InterPro" id="IPR039428">
    <property type="entry name" value="NUOK/Mnh_C1-like"/>
</dbReference>
<evidence type="ECO:0000256" key="5">
    <source>
        <dbReference type="ARBA" id="ARBA00022989"/>
    </source>
</evidence>
<dbReference type="GO" id="GO:0005886">
    <property type="term" value="C:plasma membrane"/>
    <property type="evidence" value="ECO:0007669"/>
    <property type="project" value="UniProtKB-SubCell"/>
</dbReference>
<dbReference type="OrthoDB" id="9810120at2"/>
<sequence length="103" mass="11072">MTVPLTAYLVVAALLFAIGVYTVVAQRSAVMVLMGVEVLLNAIGLNVVAFWRFTAPTDYSAQVLAILVVTVGAIEMAIGLALVLLLYRQRRTVEVDAYTDLNG</sequence>
<evidence type="ECO:0000256" key="7">
    <source>
        <dbReference type="HAMAP-Rule" id="MF_01456"/>
    </source>
</evidence>
<protein>
    <recommendedName>
        <fullName evidence="7">NADH-quinone oxidoreductase subunit K</fullName>
        <ecNumber evidence="7">7.1.1.-</ecNumber>
    </recommendedName>
    <alternativeName>
        <fullName evidence="7">NADH dehydrogenase I subunit K</fullName>
    </alternativeName>
    <alternativeName>
        <fullName evidence="7">NDH-1 subunit K</fullName>
    </alternativeName>
</protein>
<dbReference type="Gene3D" id="1.10.287.3510">
    <property type="match status" value="1"/>
</dbReference>
<reference evidence="9" key="2">
    <citation type="submission" date="2015-01" db="EMBL/GenBank/DDBJ databases">
        <title>Complete genome sequence of Methylobacterium aquaticum strain 22A.</title>
        <authorList>
            <person name="Tani A."/>
            <person name="Ogura Y."/>
            <person name="Hayashi T."/>
        </authorList>
    </citation>
    <scope>NUCLEOTIDE SEQUENCE [LARGE SCALE GENOMIC DNA]</scope>
    <source>
        <strain evidence="9">MA-22A</strain>
        <plasmid evidence="9">Plasmid pMaq22A_1p DNA</plasmid>
    </source>
</reference>
<keyword evidence="7" id="KW-1003">Cell membrane</keyword>
<keyword evidence="7 8" id="KW-0830">Ubiquinone</keyword>
<evidence type="ECO:0000256" key="2">
    <source>
        <dbReference type="ARBA" id="ARBA00010519"/>
    </source>
</evidence>
<name>A0A0C6FQN8_9HYPH</name>
<comment type="similarity">
    <text evidence="2 7">Belongs to the complex I subunit 4L family.</text>
</comment>
<comment type="subunit">
    <text evidence="7">NDH-1 is composed of 14 different subunits. Subunits NuoA, H, J, K, L, M, N constitute the membrane sector of the complex.</text>
</comment>
<keyword evidence="7" id="KW-1278">Translocase</keyword>
<feature type="transmembrane region" description="Helical" evidence="7">
    <location>
        <begin position="63"/>
        <end position="87"/>
    </location>
</feature>
<evidence type="ECO:0000256" key="6">
    <source>
        <dbReference type="ARBA" id="ARBA00023136"/>
    </source>
</evidence>
<proteinExistence type="inferred from homology"/>
<keyword evidence="4 7" id="KW-0812">Transmembrane</keyword>
<dbReference type="EMBL" id="AP014705">
    <property type="protein sequence ID" value="BAQ49372.1"/>
    <property type="molecule type" value="Genomic_DNA"/>
</dbReference>
<comment type="catalytic activity">
    <reaction evidence="7">
        <text>a quinone + NADH + 5 H(+)(in) = a quinol + NAD(+) + 4 H(+)(out)</text>
        <dbReference type="Rhea" id="RHEA:57888"/>
        <dbReference type="ChEBI" id="CHEBI:15378"/>
        <dbReference type="ChEBI" id="CHEBI:24646"/>
        <dbReference type="ChEBI" id="CHEBI:57540"/>
        <dbReference type="ChEBI" id="CHEBI:57945"/>
        <dbReference type="ChEBI" id="CHEBI:132124"/>
    </reaction>
</comment>
<dbReference type="PATRIC" id="fig|270351.10.peg.6441"/>
<dbReference type="AlphaFoldDB" id="A0A0C6FQN8"/>
<evidence type="ECO:0000256" key="4">
    <source>
        <dbReference type="ARBA" id="ARBA00022692"/>
    </source>
</evidence>
<dbReference type="GO" id="GO:0048038">
    <property type="term" value="F:quinone binding"/>
    <property type="evidence" value="ECO:0007669"/>
    <property type="project" value="UniProtKB-KW"/>
</dbReference>
<dbReference type="HAMAP" id="MF_01456">
    <property type="entry name" value="NDH1_NuoK"/>
    <property type="match status" value="1"/>
</dbReference>
<accession>A0A0C6FQN8</accession>
<evidence type="ECO:0000256" key="3">
    <source>
        <dbReference type="ARBA" id="ARBA00022448"/>
    </source>
</evidence>
<dbReference type="GO" id="GO:0042773">
    <property type="term" value="P:ATP synthesis coupled electron transport"/>
    <property type="evidence" value="ECO:0007669"/>
    <property type="project" value="InterPro"/>
</dbReference>
<dbReference type="Proteomes" id="UP000061432">
    <property type="component" value="Plasmid pMaq22A_1p"/>
</dbReference>
<geneLocation type="plasmid" evidence="9">
    <name>pMaq22A_1p DNA</name>
</geneLocation>
<keyword evidence="5 7" id="KW-1133">Transmembrane helix</keyword>
<dbReference type="NCBIfam" id="NF004320">
    <property type="entry name" value="PRK05715.1-2"/>
    <property type="match status" value="1"/>
</dbReference>
<dbReference type="GO" id="GO:0030964">
    <property type="term" value="C:NADH dehydrogenase complex"/>
    <property type="evidence" value="ECO:0007669"/>
    <property type="project" value="TreeGrafter"/>
</dbReference>
<dbReference type="Pfam" id="PF00420">
    <property type="entry name" value="Oxidored_q2"/>
    <property type="match status" value="1"/>
</dbReference>
<gene>
    <name evidence="7 8" type="primary">nuoK</name>
    <name evidence="8" type="ORF">Maq22A_1p35745</name>
</gene>
<dbReference type="InterPro" id="IPR001133">
    <property type="entry name" value="NADH_UbQ_OxRdtase_chain4L/K"/>
</dbReference>
<dbReference type="PANTHER" id="PTHR11434">
    <property type="entry name" value="NADH-UBIQUINONE OXIDOREDUCTASE SUBUNIT ND4L"/>
    <property type="match status" value="1"/>
</dbReference>
<evidence type="ECO:0000313" key="8">
    <source>
        <dbReference type="EMBL" id="BAQ49372.1"/>
    </source>
</evidence>
<feature type="transmembrane region" description="Helical" evidence="7">
    <location>
        <begin position="31"/>
        <end position="51"/>
    </location>
</feature>
<dbReference type="GO" id="GO:0050136">
    <property type="term" value="F:NADH dehydrogenase (quinone) (non-electrogenic) activity"/>
    <property type="evidence" value="ECO:0007669"/>
    <property type="project" value="UniProtKB-UniRule"/>
</dbReference>
<dbReference type="KEGG" id="maqu:Maq22A_1p35745"/>
<comment type="function">
    <text evidence="7">NDH-1 shuttles electrons from NADH, via FMN and iron-sulfur (Fe-S) centers, to quinones in the respiratory chain. The immediate electron acceptor for the enzyme in this species is believed to be ubiquinone. Couples the redox reaction to proton translocation (for every two electrons transferred, four hydrogen ions are translocated across the cytoplasmic membrane), and thus conserves the redox energy in a proton gradient.</text>
</comment>
<comment type="subcellular location">
    <subcellularLocation>
        <location evidence="7">Cell membrane</location>
        <topology evidence="7">Multi-pass membrane protein</topology>
    </subcellularLocation>
    <subcellularLocation>
        <location evidence="1">Membrane</location>
        <topology evidence="1">Multi-pass membrane protein</topology>
    </subcellularLocation>
</comment>
<keyword evidence="6 7" id="KW-0472">Membrane</keyword>
<keyword evidence="3 7" id="KW-0813">Transport</keyword>
<evidence type="ECO:0000313" key="9">
    <source>
        <dbReference type="Proteomes" id="UP000061432"/>
    </source>
</evidence>
<dbReference type="EC" id="7.1.1.-" evidence="7"/>
<dbReference type="RefSeq" id="WP_060850433.1">
    <property type="nucleotide sequence ID" value="NZ_AP014705.1"/>
</dbReference>
<keyword evidence="7" id="KW-0520">NAD</keyword>
<keyword evidence="7" id="KW-0874">Quinone</keyword>
<organism evidence="8 9">
    <name type="scientific">Methylobacterium aquaticum</name>
    <dbReference type="NCBI Taxonomy" id="270351"/>
    <lineage>
        <taxon>Bacteria</taxon>
        <taxon>Pseudomonadati</taxon>
        <taxon>Pseudomonadota</taxon>
        <taxon>Alphaproteobacteria</taxon>
        <taxon>Hyphomicrobiales</taxon>
        <taxon>Methylobacteriaceae</taxon>
        <taxon>Methylobacterium</taxon>
    </lineage>
</organism>
<feature type="transmembrane region" description="Helical" evidence="7">
    <location>
        <begin position="6"/>
        <end position="24"/>
    </location>
</feature>
<reference evidence="8 9" key="1">
    <citation type="journal article" date="2015" name="Genome Announc.">
        <title>Complete Genome Sequence of Methylobacterium aquaticum Strain 22A, Isolated from Racomitrium japonicum Moss.</title>
        <authorList>
            <person name="Tani A."/>
            <person name="Ogura Y."/>
            <person name="Hayashi T."/>
            <person name="Kimbara K."/>
        </authorList>
    </citation>
    <scope>NUCLEOTIDE SEQUENCE [LARGE SCALE GENOMIC DNA]</scope>
    <source>
        <strain evidence="8 9">MA-22A</strain>
        <plasmid evidence="9">Plasmid pMaq22A_1p DNA</plasmid>
    </source>
</reference>